<protein>
    <submittedName>
        <fullName evidence="2">Heterokaryon incompatibility protein-domain-containing protein</fullName>
    </submittedName>
</protein>
<evidence type="ECO:0000313" key="2">
    <source>
        <dbReference type="EMBL" id="KAK3370946.1"/>
    </source>
</evidence>
<dbReference type="EMBL" id="JAULSN010000005">
    <property type="protein sequence ID" value="KAK3370946.1"/>
    <property type="molecule type" value="Genomic_DNA"/>
</dbReference>
<dbReference type="PANTHER" id="PTHR24148">
    <property type="entry name" value="ANKYRIN REPEAT DOMAIN-CONTAINING PROTEIN 39 HOMOLOG-RELATED"/>
    <property type="match status" value="1"/>
</dbReference>
<dbReference type="InterPro" id="IPR052895">
    <property type="entry name" value="HetReg/Transcr_Mod"/>
</dbReference>
<reference evidence="2" key="2">
    <citation type="submission" date="2023-06" db="EMBL/GenBank/DDBJ databases">
        <authorList>
            <consortium name="Lawrence Berkeley National Laboratory"/>
            <person name="Haridas S."/>
            <person name="Hensen N."/>
            <person name="Bonometti L."/>
            <person name="Westerberg I."/>
            <person name="Brannstrom I.O."/>
            <person name="Guillou S."/>
            <person name="Cros-Aarteil S."/>
            <person name="Calhoun S."/>
            <person name="Kuo A."/>
            <person name="Mondo S."/>
            <person name="Pangilinan J."/>
            <person name="Riley R."/>
            <person name="Labutti K."/>
            <person name="Andreopoulos B."/>
            <person name="Lipzen A."/>
            <person name="Chen C."/>
            <person name="Yanf M."/>
            <person name="Daum C."/>
            <person name="Ng V."/>
            <person name="Clum A."/>
            <person name="Steindorff A."/>
            <person name="Ohm R."/>
            <person name="Martin F."/>
            <person name="Silar P."/>
            <person name="Natvig D."/>
            <person name="Lalanne C."/>
            <person name="Gautier V."/>
            <person name="Ament-Velasquez S.L."/>
            <person name="Kruys A."/>
            <person name="Hutchinson M.I."/>
            <person name="Powell A.J."/>
            <person name="Barry K."/>
            <person name="Miller A.N."/>
            <person name="Grigoriev I.V."/>
            <person name="Debuchy R."/>
            <person name="Gladieux P."/>
            <person name="Thoren M.H."/>
            <person name="Johannesson H."/>
        </authorList>
    </citation>
    <scope>NUCLEOTIDE SEQUENCE</scope>
    <source>
        <strain evidence="2">CBS 958.72</strain>
    </source>
</reference>
<evidence type="ECO:0000259" key="1">
    <source>
        <dbReference type="Pfam" id="PF06985"/>
    </source>
</evidence>
<dbReference type="Proteomes" id="UP001287356">
    <property type="component" value="Unassembled WGS sequence"/>
</dbReference>
<organism evidence="2 3">
    <name type="scientific">Lasiosphaeria ovina</name>
    <dbReference type="NCBI Taxonomy" id="92902"/>
    <lineage>
        <taxon>Eukaryota</taxon>
        <taxon>Fungi</taxon>
        <taxon>Dikarya</taxon>
        <taxon>Ascomycota</taxon>
        <taxon>Pezizomycotina</taxon>
        <taxon>Sordariomycetes</taxon>
        <taxon>Sordariomycetidae</taxon>
        <taxon>Sordariales</taxon>
        <taxon>Lasiosphaeriaceae</taxon>
        <taxon>Lasiosphaeria</taxon>
    </lineage>
</organism>
<accession>A0AAE0N4Z6</accession>
<keyword evidence="3" id="KW-1185">Reference proteome</keyword>
<dbReference type="InterPro" id="IPR010730">
    <property type="entry name" value="HET"/>
</dbReference>
<comment type="caution">
    <text evidence="2">The sequence shown here is derived from an EMBL/GenBank/DDBJ whole genome shotgun (WGS) entry which is preliminary data.</text>
</comment>
<dbReference type="AlphaFoldDB" id="A0AAE0N4Z6"/>
<feature type="domain" description="Heterokaryon incompatibility" evidence="1">
    <location>
        <begin position="59"/>
        <end position="213"/>
    </location>
</feature>
<sequence>MSSNHNDDEALLEKPKMYEYNTLEANDSIRLLELLPGQEQEPIRCRLLCTSIKDAEDTYTAISYVWGDALARANVLCGQDQTMNITASLASALQAVRDPVTPRLVWADGICINQNDKVEQSQQVALMGDVFGSAKDVVVWLGWDVDAISKDCFDLIRETNASLQDLLSAYGYSNAIPPITASSSPISPDRGRWKNVAILMNLPWFKRVWVVQEVALAKSCVLLWGREQMNTAELYELCLWLDSRKDLTAITGGQLNSGFIANVFLTGHCTYTNTTTWRNSLPYIRHAHKAIPDINNSFLHVLDISRRLQATLAVDRLYAFLGHPLARRTIDASTDGAGKLIIEPDYGKTPNDVFYDLACAVLRDPREARWLFPFVTHQSDEDVAGLQGLPSWVPRWDQPSNSSSLNYPFILFRSGGLDKSFHAVVSAGRSVVVDGFLFDRIVWASDVIVWRNFDLEIAHWDKDYLGNEPLIDRLLRDLQQSWAVTPLPELKDLEERFATTIVRGFPAINNSLLAWEDIKPLFTSYRNTVRHRARQAGFNAAAGDDLQPDDKVVGQAYVYLSRLEHSWNMRLARTESGRLALVTSPARSGDVCCVFAGVQVPLILRPRTDSKFNLVGQTYVEGCMMDGTIEDLEKAGCKECEIVIV</sequence>
<evidence type="ECO:0000313" key="3">
    <source>
        <dbReference type="Proteomes" id="UP001287356"/>
    </source>
</evidence>
<reference evidence="2" key="1">
    <citation type="journal article" date="2023" name="Mol. Phylogenet. Evol.">
        <title>Genome-scale phylogeny and comparative genomics of the fungal order Sordariales.</title>
        <authorList>
            <person name="Hensen N."/>
            <person name="Bonometti L."/>
            <person name="Westerberg I."/>
            <person name="Brannstrom I.O."/>
            <person name="Guillou S."/>
            <person name="Cros-Aarteil S."/>
            <person name="Calhoun S."/>
            <person name="Haridas S."/>
            <person name="Kuo A."/>
            <person name="Mondo S."/>
            <person name="Pangilinan J."/>
            <person name="Riley R."/>
            <person name="LaButti K."/>
            <person name="Andreopoulos B."/>
            <person name="Lipzen A."/>
            <person name="Chen C."/>
            <person name="Yan M."/>
            <person name="Daum C."/>
            <person name="Ng V."/>
            <person name="Clum A."/>
            <person name="Steindorff A."/>
            <person name="Ohm R.A."/>
            <person name="Martin F."/>
            <person name="Silar P."/>
            <person name="Natvig D.O."/>
            <person name="Lalanne C."/>
            <person name="Gautier V."/>
            <person name="Ament-Velasquez S.L."/>
            <person name="Kruys A."/>
            <person name="Hutchinson M.I."/>
            <person name="Powell A.J."/>
            <person name="Barry K."/>
            <person name="Miller A.N."/>
            <person name="Grigoriev I.V."/>
            <person name="Debuchy R."/>
            <person name="Gladieux P."/>
            <person name="Hiltunen Thoren M."/>
            <person name="Johannesson H."/>
        </authorList>
    </citation>
    <scope>NUCLEOTIDE SEQUENCE</scope>
    <source>
        <strain evidence="2">CBS 958.72</strain>
    </source>
</reference>
<gene>
    <name evidence="2" type="ORF">B0T24DRAFT_627421</name>
</gene>
<name>A0AAE0N4Z6_9PEZI</name>
<proteinExistence type="predicted"/>
<dbReference type="Pfam" id="PF26639">
    <property type="entry name" value="Het-6_barrel"/>
    <property type="match status" value="1"/>
</dbReference>
<dbReference type="Pfam" id="PF06985">
    <property type="entry name" value="HET"/>
    <property type="match status" value="1"/>
</dbReference>
<dbReference type="PANTHER" id="PTHR24148:SF64">
    <property type="entry name" value="HETEROKARYON INCOMPATIBILITY DOMAIN-CONTAINING PROTEIN"/>
    <property type="match status" value="1"/>
</dbReference>